<keyword evidence="7 12" id="KW-0798">TonB box</keyword>
<dbReference type="Proteomes" id="UP000031327">
    <property type="component" value="Unassembled WGS sequence"/>
</dbReference>
<accession>A0A0C1QBI7</accession>
<evidence type="ECO:0000256" key="6">
    <source>
        <dbReference type="ARBA" id="ARBA00023065"/>
    </source>
</evidence>
<dbReference type="EMBL" id="JWIC01000004">
    <property type="protein sequence ID" value="KID57986.1"/>
    <property type="molecule type" value="Genomic_DNA"/>
</dbReference>
<keyword evidence="8 10" id="KW-0472">Membrane</keyword>
<evidence type="ECO:0000256" key="12">
    <source>
        <dbReference type="RuleBase" id="RU003357"/>
    </source>
</evidence>
<gene>
    <name evidence="16" type="ORF">JF50_04395</name>
</gene>
<evidence type="ECO:0000256" key="9">
    <source>
        <dbReference type="ARBA" id="ARBA00023237"/>
    </source>
</evidence>
<evidence type="ECO:0000256" key="13">
    <source>
        <dbReference type="SAM" id="SignalP"/>
    </source>
</evidence>
<evidence type="ECO:0000259" key="15">
    <source>
        <dbReference type="Pfam" id="PF07715"/>
    </source>
</evidence>
<dbReference type="Pfam" id="PF07715">
    <property type="entry name" value="Plug"/>
    <property type="match status" value="1"/>
</dbReference>
<dbReference type="GO" id="GO:0009279">
    <property type="term" value="C:cell outer membrane"/>
    <property type="evidence" value="ECO:0007669"/>
    <property type="project" value="UniProtKB-SubCell"/>
</dbReference>
<evidence type="ECO:0000256" key="10">
    <source>
        <dbReference type="PROSITE-ProRule" id="PRU01360"/>
    </source>
</evidence>
<sequence>MLKISALSAAVLAAVSFHTSATQEIERITVTANKIEQSQKDVLASVSVIERTEIERSGARDLVTLLSQQAGIQINSNGGFGHNAGLTLRGASSKHTLVLIDGNRVGSATLGYKSIAKVPLQSIERVEILKGSRAAIYGSDAMAGVINIITRRAEHTTADITLGSNSYRNAQVATSFKNDALTVLANVGYEETDNFDVLQGTQPDSDGHDNTSYGLRAEYQINPESKAFAAFQGSEGDTSYDSRFGSSNSTVYQDKFDNQFLSIGFETQLGNVSHALTATKSQDESVDVSEFGASKTVTKRNIFNYDGHIDVQENWVVLGGVNATEDDVSASTSTYVQSKRDTLGVFVGTVYEYDQALVEATVRYDDDDQFGSEVTHSLALGYKVHRDATFRLAHNTGYKAPTFNDLYFPSSGNPALLPEESDNFELGLKAAMADTVIDFAIYQTDYTNKIVWRPNANGNWGPDNVENAQHQGLELSISNTWLYGIESDLNFAFVNAKDKTNGKPLPQVAKSTVNWQLDKQWDDFEVITELQFRGRRDSTAALPTGEAFRLNSYTLVNLAANYNLSDALKLSARIENLLDKEYGAVASSLVMNEQSEVTGVNYYNTPERRFFVNLQYRF</sequence>
<keyword evidence="9 10" id="KW-0998">Cell outer membrane</keyword>
<feature type="short sequence motif" description="TonB C-terminal box" evidence="11">
    <location>
        <begin position="601"/>
        <end position="618"/>
    </location>
</feature>
<dbReference type="InterPro" id="IPR000531">
    <property type="entry name" value="Beta-barrel_TonB"/>
</dbReference>
<proteinExistence type="inferred from homology"/>
<dbReference type="CDD" id="cd01347">
    <property type="entry name" value="ligand_gated_channel"/>
    <property type="match status" value="1"/>
</dbReference>
<protein>
    <recommendedName>
        <fullName evidence="18">TonB-dependent receptor</fullName>
    </recommendedName>
</protein>
<keyword evidence="4 10" id="KW-0812">Transmembrane</keyword>
<dbReference type="InterPro" id="IPR037066">
    <property type="entry name" value="Plug_dom_sf"/>
</dbReference>
<dbReference type="AlphaFoldDB" id="A0A0C1QBI7"/>
<dbReference type="InterPro" id="IPR039426">
    <property type="entry name" value="TonB-dep_rcpt-like"/>
</dbReference>
<dbReference type="Gene3D" id="2.40.170.20">
    <property type="entry name" value="TonB-dependent receptor, beta-barrel domain"/>
    <property type="match status" value="1"/>
</dbReference>
<evidence type="ECO:0000259" key="14">
    <source>
        <dbReference type="Pfam" id="PF00593"/>
    </source>
</evidence>
<feature type="domain" description="TonB-dependent receptor plug" evidence="15">
    <location>
        <begin position="39"/>
        <end position="145"/>
    </location>
</feature>
<name>A0A0C1QBI7_9GAMM</name>
<evidence type="ECO:0000313" key="16">
    <source>
        <dbReference type="EMBL" id="KID57986.1"/>
    </source>
</evidence>
<evidence type="ECO:0008006" key="18">
    <source>
        <dbReference type="Google" id="ProtNLM"/>
    </source>
</evidence>
<feature type="chain" id="PRO_5002137140" description="TonB-dependent receptor" evidence="13">
    <location>
        <begin position="22"/>
        <end position="618"/>
    </location>
</feature>
<evidence type="ECO:0000256" key="1">
    <source>
        <dbReference type="ARBA" id="ARBA00004571"/>
    </source>
</evidence>
<dbReference type="InterPro" id="IPR036942">
    <property type="entry name" value="Beta-barrel_TonB_sf"/>
</dbReference>
<reference evidence="16 17" key="1">
    <citation type="submission" date="2014-12" db="EMBL/GenBank/DDBJ databases">
        <title>Draft Genome Sequence of Pseudoalteromonas luteoviolacea HI1.</title>
        <authorList>
            <person name="Asahina A.Y."/>
            <person name="Hadfield M.G."/>
        </authorList>
    </citation>
    <scope>NUCLEOTIDE SEQUENCE [LARGE SCALE GENOMIC DNA]</scope>
    <source>
        <strain evidence="16 17">HI1</strain>
    </source>
</reference>
<comment type="caution">
    <text evidence="16">The sequence shown here is derived from an EMBL/GenBank/DDBJ whole genome shotgun (WGS) entry which is preliminary data.</text>
</comment>
<keyword evidence="3 10" id="KW-1134">Transmembrane beta strand</keyword>
<evidence type="ECO:0000256" key="11">
    <source>
        <dbReference type="PROSITE-ProRule" id="PRU10144"/>
    </source>
</evidence>
<keyword evidence="6" id="KW-0406">Ion transport</keyword>
<dbReference type="InterPro" id="IPR010917">
    <property type="entry name" value="TonB_rcpt_CS"/>
</dbReference>
<dbReference type="PROSITE" id="PS52016">
    <property type="entry name" value="TONB_DEPENDENT_REC_3"/>
    <property type="match status" value="1"/>
</dbReference>
<dbReference type="InterPro" id="IPR012910">
    <property type="entry name" value="Plug_dom"/>
</dbReference>
<dbReference type="PANTHER" id="PTHR30069:SF53">
    <property type="entry name" value="COLICIN I RECEPTOR-RELATED"/>
    <property type="match status" value="1"/>
</dbReference>
<feature type="signal peptide" evidence="13">
    <location>
        <begin position="1"/>
        <end position="21"/>
    </location>
</feature>
<dbReference type="OrthoDB" id="9764669at2"/>
<evidence type="ECO:0000256" key="2">
    <source>
        <dbReference type="ARBA" id="ARBA00022448"/>
    </source>
</evidence>
<dbReference type="RefSeq" id="WP_039608283.1">
    <property type="nucleotide sequence ID" value="NZ_JWIC01000004.1"/>
</dbReference>
<dbReference type="Pfam" id="PF00593">
    <property type="entry name" value="TonB_dep_Rec_b-barrel"/>
    <property type="match status" value="1"/>
</dbReference>
<organism evidence="16 17">
    <name type="scientific">Pseudoalteromonas luteoviolacea</name>
    <dbReference type="NCBI Taxonomy" id="43657"/>
    <lineage>
        <taxon>Bacteria</taxon>
        <taxon>Pseudomonadati</taxon>
        <taxon>Pseudomonadota</taxon>
        <taxon>Gammaproteobacteria</taxon>
        <taxon>Alteromonadales</taxon>
        <taxon>Pseudoalteromonadaceae</taxon>
        <taxon>Pseudoalteromonas</taxon>
    </lineage>
</organism>
<evidence type="ECO:0000256" key="4">
    <source>
        <dbReference type="ARBA" id="ARBA00022692"/>
    </source>
</evidence>
<dbReference type="SUPFAM" id="SSF56935">
    <property type="entry name" value="Porins"/>
    <property type="match status" value="1"/>
</dbReference>
<evidence type="ECO:0000256" key="7">
    <source>
        <dbReference type="ARBA" id="ARBA00023077"/>
    </source>
</evidence>
<keyword evidence="5 13" id="KW-0732">Signal</keyword>
<evidence type="ECO:0000256" key="5">
    <source>
        <dbReference type="ARBA" id="ARBA00022729"/>
    </source>
</evidence>
<evidence type="ECO:0000256" key="3">
    <source>
        <dbReference type="ARBA" id="ARBA00022452"/>
    </source>
</evidence>
<dbReference type="GO" id="GO:0006811">
    <property type="term" value="P:monoatomic ion transport"/>
    <property type="evidence" value="ECO:0007669"/>
    <property type="project" value="UniProtKB-KW"/>
</dbReference>
<comment type="similarity">
    <text evidence="10 12">Belongs to the TonB-dependent receptor family.</text>
</comment>
<feature type="domain" description="TonB-dependent receptor-like beta-barrel" evidence="14">
    <location>
        <begin position="158"/>
        <end position="577"/>
    </location>
</feature>
<dbReference type="Gene3D" id="2.170.130.10">
    <property type="entry name" value="TonB-dependent receptor, plug domain"/>
    <property type="match status" value="1"/>
</dbReference>
<comment type="subcellular location">
    <subcellularLocation>
        <location evidence="1 10">Cell outer membrane</location>
        <topology evidence="1 10">Multi-pass membrane protein</topology>
    </subcellularLocation>
</comment>
<dbReference type="GO" id="GO:0015889">
    <property type="term" value="P:cobalamin transport"/>
    <property type="evidence" value="ECO:0007669"/>
    <property type="project" value="TreeGrafter"/>
</dbReference>
<dbReference type="PROSITE" id="PS01156">
    <property type="entry name" value="TONB_DEPENDENT_REC_2"/>
    <property type="match status" value="1"/>
</dbReference>
<evidence type="ECO:0000256" key="8">
    <source>
        <dbReference type="ARBA" id="ARBA00023136"/>
    </source>
</evidence>
<evidence type="ECO:0000313" key="17">
    <source>
        <dbReference type="Proteomes" id="UP000031327"/>
    </source>
</evidence>
<keyword evidence="2 10" id="KW-0813">Transport</keyword>
<dbReference type="PANTHER" id="PTHR30069">
    <property type="entry name" value="TONB-DEPENDENT OUTER MEMBRANE RECEPTOR"/>
    <property type="match status" value="1"/>
</dbReference>